<comment type="caution">
    <text evidence="4">The sequence shown here is derived from an EMBL/GenBank/DDBJ whole genome shotgun (WGS) entry which is preliminary data.</text>
</comment>
<evidence type="ECO:0000256" key="2">
    <source>
        <dbReference type="PROSITE-ProRule" id="PRU00196"/>
    </source>
</evidence>
<dbReference type="OrthoDB" id="536948at2759"/>
<feature type="domain" description="SRCR" evidence="3">
    <location>
        <begin position="149"/>
        <end position="195"/>
    </location>
</feature>
<dbReference type="Proteomes" id="UP000749559">
    <property type="component" value="Unassembled WGS sequence"/>
</dbReference>
<dbReference type="PROSITE" id="PS50287">
    <property type="entry name" value="SRCR_2"/>
    <property type="match status" value="2"/>
</dbReference>
<comment type="caution">
    <text evidence="2">Lacks conserved residue(s) required for the propagation of feature annotation.</text>
</comment>
<dbReference type="AlphaFoldDB" id="A0A8S4NQR8"/>
<dbReference type="InterPro" id="IPR001190">
    <property type="entry name" value="SRCR"/>
</dbReference>
<keyword evidence="1" id="KW-1015">Disulfide bond</keyword>
<accession>A0A8S4NQR8</accession>
<reference evidence="4" key="1">
    <citation type="submission" date="2022-03" db="EMBL/GenBank/DDBJ databases">
        <authorList>
            <person name="Martin C."/>
        </authorList>
    </citation>
    <scope>NUCLEOTIDE SEQUENCE</scope>
</reference>
<evidence type="ECO:0000256" key="1">
    <source>
        <dbReference type="ARBA" id="ARBA00023157"/>
    </source>
</evidence>
<feature type="domain" description="SRCR" evidence="3">
    <location>
        <begin position="35"/>
        <end position="136"/>
    </location>
</feature>
<evidence type="ECO:0000313" key="4">
    <source>
        <dbReference type="EMBL" id="CAH1782686.1"/>
    </source>
</evidence>
<dbReference type="GO" id="GO:0016020">
    <property type="term" value="C:membrane"/>
    <property type="evidence" value="ECO:0007669"/>
    <property type="project" value="InterPro"/>
</dbReference>
<proteinExistence type="predicted"/>
<dbReference type="EMBL" id="CAIIXF020000005">
    <property type="protein sequence ID" value="CAH1782686.1"/>
    <property type="molecule type" value="Genomic_DNA"/>
</dbReference>
<evidence type="ECO:0000313" key="5">
    <source>
        <dbReference type="Proteomes" id="UP000749559"/>
    </source>
</evidence>
<feature type="non-terminal residue" evidence="4">
    <location>
        <position position="1"/>
    </location>
</feature>
<dbReference type="PANTHER" id="PTHR48071:SF28">
    <property type="entry name" value="SRCR DOMAIN-CONTAINING PROTEIN"/>
    <property type="match status" value="1"/>
</dbReference>
<gene>
    <name evidence="4" type="ORF">OFUS_LOCUS9106</name>
</gene>
<dbReference type="PANTHER" id="PTHR48071">
    <property type="entry name" value="SRCR DOMAIN-CONTAINING PROTEIN"/>
    <property type="match status" value="1"/>
</dbReference>
<organism evidence="4 5">
    <name type="scientific">Owenia fusiformis</name>
    <name type="common">Polychaete worm</name>
    <dbReference type="NCBI Taxonomy" id="6347"/>
    <lineage>
        <taxon>Eukaryota</taxon>
        <taxon>Metazoa</taxon>
        <taxon>Spiralia</taxon>
        <taxon>Lophotrochozoa</taxon>
        <taxon>Annelida</taxon>
        <taxon>Polychaeta</taxon>
        <taxon>Sedentaria</taxon>
        <taxon>Canalipalpata</taxon>
        <taxon>Sabellida</taxon>
        <taxon>Oweniida</taxon>
        <taxon>Oweniidae</taxon>
        <taxon>Owenia</taxon>
    </lineage>
</organism>
<name>A0A8S4NQR8_OWEFU</name>
<dbReference type="SUPFAM" id="SSF56487">
    <property type="entry name" value="SRCR-like"/>
    <property type="match status" value="2"/>
</dbReference>
<dbReference type="Pfam" id="PF00530">
    <property type="entry name" value="SRCR"/>
    <property type="match status" value="2"/>
</dbReference>
<sequence length="195" mass="21871">KVVCKQLGFNPNNAFKMLPPEDYRIAVHVTCKFKLRLVENEPRSKVGRIEVLHNGIWHSICRKLNPKSAVAVCQKLGMKWKFAQPVDSVPILPKNKNTLDIHFVSCTPYFDQGQCLKSIGKCSEHDENLEAWVSCKSVLFSDPKPNSQLRLKDGSSGQLQVKDSLGEWFPVCGTNWTTGASQVVCKQLGFKAHFG</sequence>
<keyword evidence="5" id="KW-1185">Reference proteome</keyword>
<protein>
    <recommendedName>
        <fullName evidence="3">SRCR domain-containing protein</fullName>
    </recommendedName>
</protein>
<feature type="non-terminal residue" evidence="4">
    <location>
        <position position="195"/>
    </location>
</feature>
<dbReference type="Gene3D" id="3.10.250.10">
    <property type="entry name" value="SRCR-like domain"/>
    <property type="match status" value="2"/>
</dbReference>
<evidence type="ECO:0000259" key="3">
    <source>
        <dbReference type="PROSITE" id="PS50287"/>
    </source>
</evidence>
<dbReference type="InterPro" id="IPR036772">
    <property type="entry name" value="SRCR-like_dom_sf"/>
</dbReference>